<dbReference type="Gene3D" id="2.40.260.10">
    <property type="entry name" value="Sortase"/>
    <property type="match status" value="1"/>
</dbReference>
<proteinExistence type="predicted"/>
<dbReference type="SUPFAM" id="SSF63817">
    <property type="entry name" value="Sortase"/>
    <property type="match status" value="1"/>
</dbReference>
<comment type="caution">
    <text evidence="3">The sequence shown here is derived from an EMBL/GenBank/DDBJ whole genome shotgun (WGS) entry which is preliminary data.</text>
</comment>
<evidence type="ECO:0000313" key="4">
    <source>
        <dbReference type="Proteomes" id="UP001501326"/>
    </source>
</evidence>
<protein>
    <recommendedName>
        <fullName evidence="5">Class F sortase</fullName>
    </recommendedName>
</protein>
<accession>A0ABN3UT77</accession>
<keyword evidence="1" id="KW-0378">Hydrolase</keyword>
<sequence length="245" mass="24780">MSDSSKFGDRRGSIAAAVTVVLLLVGGVLVAKSFTGNDAPPQPDAAQSAPEVTQGDPAPSPTTSAATAPSSAPSTSAGSTTKAAPQTSSDFGPIMGPSAPASLVIPSIGVSTKGIVDLGIDKSGKLEAPTDFAKAGWWADGPTPGEFGPAVIGAHVDSKSGPAVFYRLGSLKKGAEVSVVRKDGSTARFVVDRVARYSKADFPTSIVYGDTKGRAELRLITCGGAFDQSTGHYVDNIVAFAHLTS</sequence>
<dbReference type="CDD" id="cd05829">
    <property type="entry name" value="Sortase_F"/>
    <property type="match status" value="1"/>
</dbReference>
<feature type="compositionally biased region" description="Low complexity" evidence="2">
    <location>
        <begin position="61"/>
        <end position="85"/>
    </location>
</feature>
<dbReference type="NCBIfam" id="NF033748">
    <property type="entry name" value="class_F_sortase"/>
    <property type="match status" value="1"/>
</dbReference>
<evidence type="ECO:0000256" key="2">
    <source>
        <dbReference type="SAM" id="MobiDB-lite"/>
    </source>
</evidence>
<evidence type="ECO:0000256" key="1">
    <source>
        <dbReference type="ARBA" id="ARBA00022801"/>
    </source>
</evidence>
<gene>
    <name evidence="3" type="ORF">GCM10009867_25540</name>
</gene>
<keyword evidence="4" id="KW-1185">Reference proteome</keyword>
<dbReference type="RefSeq" id="WP_344193981.1">
    <property type="nucleotide sequence ID" value="NZ_BAAARN010000003.1"/>
</dbReference>
<reference evidence="3 4" key="1">
    <citation type="journal article" date="2019" name="Int. J. Syst. Evol. Microbiol.">
        <title>The Global Catalogue of Microorganisms (GCM) 10K type strain sequencing project: providing services to taxonomists for standard genome sequencing and annotation.</title>
        <authorList>
            <consortium name="The Broad Institute Genomics Platform"/>
            <consortium name="The Broad Institute Genome Sequencing Center for Infectious Disease"/>
            <person name="Wu L."/>
            <person name="Ma J."/>
        </authorList>
    </citation>
    <scope>NUCLEOTIDE SEQUENCE [LARGE SCALE GENOMIC DNA]</scope>
    <source>
        <strain evidence="3 4">JCM 16378</strain>
    </source>
</reference>
<name>A0ABN3UT77_9MICO</name>
<dbReference type="Proteomes" id="UP001501326">
    <property type="component" value="Unassembled WGS sequence"/>
</dbReference>
<feature type="region of interest" description="Disordered" evidence="2">
    <location>
        <begin position="38"/>
        <end position="95"/>
    </location>
</feature>
<dbReference type="Pfam" id="PF04203">
    <property type="entry name" value="Sortase"/>
    <property type="match status" value="1"/>
</dbReference>
<dbReference type="InterPro" id="IPR042001">
    <property type="entry name" value="Sortase_F"/>
</dbReference>
<evidence type="ECO:0008006" key="5">
    <source>
        <dbReference type="Google" id="ProtNLM"/>
    </source>
</evidence>
<dbReference type="InterPro" id="IPR005754">
    <property type="entry name" value="Sortase"/>
</dbReference>
<evidence type="ECO:0000313" key="3">
    <source>
        <dbReference type="EMBL" id="GAA2737627.1"/>
    </source>
</evidence>
<dbReference type="EMBL" id="BAAARN010000003">
    <property type="protein sequence ID" value="GAA2737627.1"/>
    <property type="molecule type" value="Genomic_DNA"/>
</dbReference>
<organism evidence="3 4">
    <name type="scientific">Pedococcus aerophilus</name>
    <dbReference type="NCBI Taxonomy" id="436356"/>
    <lineage>
        <taxon>Bacteria</taxon>
        <taxon>Bacillati</taxon>
        <taxon>Actinomycetota</taxon>
        <taxon>Actinomycetes</taxon>
        <taxon>Micrococcales</taxon>
        <taxon>Intrasporangiaceae</taxon>
        <taxon>Pedococcus</taxon>
    </lineage>
</organism>
<dbReference type="InterPro" id="IPR023365">
    <property type="entry name" value="Sortase_dom-sf"/>
</dbReference>